<dbReference type="PANTHER" id="PTHR47016:SF5">
    <property type="entry name" value="CLP DOMAIN SUPERFAMILY PROTEIN"/>
    <property type="match status" value="1"/>
</dbReference>
<evidence type="ECO:0000313" key="3">
    <source>
        <dbReference type="EMBL" id="RDI66433.1"/>
    </source>
</evidence>
<evidence type="ECO:0000313" key="4">
    <source>
        <dbReference type="Proteomes" id="UP000254869"/>
    </source>
</evidence>
<dbReference type="STRING" id="1210086.GCA_001613105_03872"/>
<dbReference type="PANTHER" id="PTHR47016">
    <property type="entry name" value="ATP-DEPENDENT CLP PROTEASE ATP-BINDING SUBUNIT CLPT1, CHLOROPLASTIC"/>
    <property type="match status" value="1"/>
</dbReference>
<comment type="caution">
    <text evidence="3">The sequence shown here is derived from an EMBL/GenBank/DDBJ whole genome shotgun (WGS) entry which is preliminary data.</text>
</comment>
<reference evidence="3 4" key="1">
    <citation type="submission" date="2018-07" db="EMBL/GenBank/DDBJ databases">
        <title>Genomic Encyclopedia of Type Strains, Phase IV (KMG-IV): sequencing the most valuable type-strain genomes for metagenomic binning, comparative biology and taxonomic classification.</title>
        <authorList>
            <person name="Goeker M."/>
        </authorList>
    </citation>
    <scope>NUCLEOTIDE SEQUENCE [LARGE SCALE GENOMIC DNA]</scope>
    <source>
        <strain evidence="3 4">DSM 44290</strain>
    </source>
</reference>
<dbReference type="InterPro" id="IPR044217">
    <property type="entry name" value="CLPT1/2"/>
</dbReference>
<dbReference type="Gene3D" id="1.10.1780.10">
    <property type="entry name" value="Clp, N-terminal domain"/>
    <property type="match status" value="2"/>
</dbReference>
<keyword evidence="4" id="KW-1185">Reference proteome</keyword>
<gene>
    <name evidence="3" type="ORF">DFR76_104179</name>
</gene>
<evidence type="ECO:0000256" key="1">
    <source>
        <dbReference type="PROSITE-ProRule" id="PRU01251"/>
    </source>
</evidence>
<dbReference type="InterPro" id="IPR004176">
    <property type="entry name" value="Clp_R_N"/>
</dbReference>
<organism evidence="3 4">
    <name type="scientific">Nocardia pseudobrasiliensis</name>
    <dbReference type="NCBI Taxonomy" id="45979"/>
    <lineage>
        <taxon>Bacteria</taxon>
        <taxon>Bacillati</taxon>
        <taxon>Actinomycetota</taxon>
        <taxon>Actinomycetes</taxon>
        <taxon>Mycobacteriales</taxon>
        <taxon>Nocardiaceae</taxon>
        <taxon>Nocardia</taxon>
    </lineage>
</organism>
<accession>A0A370I6S9</accession>
<protein>
    <submittedName>
        <fullName evidence="3">ClpA/ClpB-like protein</fullName>
    </submittedName>
</protein>
<dbReference type="RefSeq" id="WP_067999544.1">
    <property type="nucleotide sequence ID" value="NZ_QQBC01000004.1"/>
</dbReference>
<dbReference type="InterPro" id="IPR036628">
    <property type="entry name" value="Clp_N_dom_sf"/>
</dbReference>
<feature type="domain" description="Clp R" evidence="2">
    <location>
        <begin position="2"/>
        <end position="193"/>
    </location>
</feature>
<sequence length="195" mass="21590">MFERFSKSARVAIVIAQEEARQLHSPRIEVEHILLGITECKSKSVQKLLEDNGITTQSLRQKLTEKRTGEPLGEEDAAALRSIGIDLDAVRESLEASFGEDALDRAVPTEESRWARFGFRGGMNTGHIPFTRDAKKVLELSLRETLARGDDRIKSGHVLLGILRGANPTTRDLLGGEPGIRTLREAIHDLLDEVA</sequence>
<keyword evidence="1" id="KW-0677">Repeat</keyword>
<dbReference type="PROSITE" id="PS51903">
    <property type="entry name" value="CLP_R"/>
    <property type="match status" value="1"/>
</dbReference>
<dbReference type="AlphaFoldDB" id="A0A370I6S9"/>
<proteinExistence type="predicted"/>
<evidence type="ECO:0000259" key="2">
    <source>
        <dbReference type="PROSITE" id="PS51903"/>
    </source>
</evidence>
<name>A0A370I6S9_9NOCA</name>
<dbReference type="SUPFAM" id="SSF81923">
    <property type="entry name" value="Double Clp-N motif"/>
    <property type="match status" value="2"/>
</dbReference>
<dbReference type="Proteomes" id="UP000254869">
    <property type="component" value="Unassembled WGS sequence"/>
</dbReference>
<dbReference type="Pfam" id="PF02861">
    <property type="entry name" value="Clp_N"/>
    <property type="match status" value="2"/>
</dbReference>
<dbReference type="EMBL" id="QQBC01000004">
    <property type="protein sequence ID" value="RDI66433.1"/>
    <property type="molecule type" value="Genomic_DNA"/>
</dbReference>